<sequence length="6424" mass="618372">MIAILVLTQVNFAFADTAVNALPTGGQVVAGSATISQTQTATSAAMNINQTSQRAVVNWDSFNVGKNAQVNFNQPNAQAVTLNRVTSASASMIDGAIRANGQVVLVNPNGVTFGRGADINAAAVVATTMNIANKDFMDGKSTYKGNGKGAVINEGKISVNDPNGYIALLAPEIRNDGYLLARKGPNNGVALAAGEQITLDFRGDQLISVNVDKSTYGALIENKRVIEVKGGLIVVAAGSANQLMGSVIKNTGRISASSMVNNGGVIELVAANVTQAGIVSANGKGANTQGGQVHIVGEEITLAQNSKTTASGKAGGGNVEVGLGRTVATNTNQAAVQAIAQVAATANTNTNISTNKNTNTLSTEERETSTKQIAAVASQTKQMAKTVTVAENAIVNASAIQEGNAGNIVIWSEIKTTVSGILKAVGGALGGNGGFIETSSKGSVVLGKNVSVDTSASATPSATNTKGKSGLWLLDPIDLIIDSDASRIISAALSNNNVTIEVNGNVCPSLGSCTQNGSGSLTIASGADILKQGNTLTTLKLISSGIFDLNANIAGENLNVIISSSIAFLNVGTTISAREVTVQAQTIYANGNINASSNAINNLTNSNSLGGAIQLLAQALYVSGRLNINASSNVNTNSNNTNTNTNTNTNNNTVTYNGVVIREEDLPTFLTAQNNGSNNLDQVYSSTAANDANSANVTPIRAAQANSITLIANNQLHLYASAQLLANGTADVSMNGVSGAGGSIYLTAQTLTAESGSLIQANGNNGPGGTISITASNDANLAGAISANGTTGGSFALSAKTAQFDGPNTIQTNGSNGPGGTISIDVSDNISFINSGLRANGSTNGGSIRILSRAGNLSLFDSVIQTNGGNGRGGSITTSANNGSTSISSVLESIGATQGGNILITANHITLENNSRLIATGNTGGGNILVGGDWQGSNGIYQATTVTMKQGALIDASALIHGDGGKVVLWSDIKNMNSITEAHGSIYAKGGEFGGRGGNVETSAGLLNTEHIYVDTRAADGSAGSWLLDPYNYVFGVNGAADIVSLLASTNVTISTSAATSIRKDTEGNCATCGDMVISGAITYTGSDSRRLTLQASGYINVSANITSTNAALDVILWSDLGGVGGIAGGSGGYIYIAPGVTISTRGGKIILAGGADDGSNGGVPNDGIPDSYAWNKNTNTIAGIQLGALGGTGSSVNLYSGGGDVIMRGYTSGSSLYPGMATQKSFTIDSGVGTILIQAGSQTGHGFEWAYGVAADFFITSASTSSDAIRIYGSTTVAGFTGGIVALRTGNYIIQSTASTGGGILLSGINSAASGNPLFMSGAGGTAYILSKNGPITINGSGGNNGIVNEGAIKLGSSSAVTINGALSSVTSSSANITLTSNYFSFGASSAINTTGALTIEPFGTSFSGMQTLSNVSFGSTLSQVTLGKSGNTGGITISSGFTSAGTLTVNAGRLLVSSNISVAAAGNINVTAVNSSSVIALYLYSGSLLESTGGSLTITAGSVGSYDIYTTNATLRSYGDLTITANSSTNRTTYLDSSSLVRSTNGSVSITSTSTGEIALYLNASAQIIASGAITIVANSSTNQGLYTEASAKIESTGSTLDISALGGILIKSTSLLSQGNLSIYSNGTTNNFTGIDFNTGSSTIRSSAGNVLINAIGYHGIYLNDASTTIRAYGDLTISALAKTEIAMYGSASGTCSSSPCGLISDTGNVTINAISKDNSLYGYDAYYLRNPVIANGTAPGKGNVYISATGLYGGIYADGAAYGYVLANGNIDLIGYGGWVSGTYGIYIGAAGPSLNASSGGLLRAVSGNITLSAFGYGVGLYGNSTLTNIVALAGNVVVQGASLSTNSAGTFSAATNAAIISSYNSIYSSISTAANPGTFMPSGYSTGSSGTAATSFYWGVIWKGNIFAVNNPNTVALGTAPISGGTITISGSVLNAVSPTTVDTGAGIIIYDGGNFYSWGSLGINGYGIGGRTIADGVNASTGANHGVVIWGATSTLRSYNSSLTLAGYANGFKTSSNFTANLESAGVLIYSDANTIRGKTGVTITGIDLSGIGVYLASYTVGGNGITADAGEVTINGMNNNSTWYSTYIRQSITASSGTISVNAAGQHGLSFDDAQGVLTASGNININSYASLYHAFNLNTGVSNAIQSTGGNITISSTAAGSNTSYYALYEASTTSITANQNIIFQGSSLAAPTPGNIVSAATAATPVFPTANSGSVMVGPDATHTLSWAGAMTATNGYIALSGNSVVSGLMTASNVNGGLVLIGAGTYNLSNTSNNLSTVGASIGTSSLTLVNGSPLKIGTVNSIAGITAGALTLTAAGLTGSADITPSSSSSITINNASSSYDYSGIISGSTSLTKSGAGTQILSGANTYSGLTTISIGTLKLGNASALGTNAAGTSITSGAVLDLNGQNITTVEALTINGTGISSSGAVMNSSASAATYAGLITLGSASSIVGGTGTIAISNVGTITGATFGLTLGGAVGGSVTSIIGTTSGTLTKSDAGTWTLSGANTYSGLTTISIGTLKLGNASALGTNAAGTSITSGAVLDLNGQNITTVEALTINGTGISSSGAVMNSSASAATYAGLITLGSASSIVGGTGTIAISNVGTITGATFGLTLGGAVGGSVTSIIGTTSGTLTKSDAGTWTLSGANTYTGLTTISAGTLVAANSGALGTSAGGVTISSGATLALQGGITIADAITVGGNGVSSAGAILNNSGSNTISALVTLNAATTIGSTAGTLTFDVASGSAFTGTQNISFIGAGNMAVADPVATSTGTLTKSGNGTLTLSGANTYTGLTTISAGTIRAGSGNALGTGAVGIGSSGILDLAYNGTVTLGSTLNMTTGAAITNSANTSNLYVTSTATLSGNITTAGTQTYIGAVTLGSNATLTSSNADITFSSTVDGESSAVQSLTIANGSGNIIFTGNVGGTALSVIDLSANTGTVLLGQSITTSGSQNYGGSIYVVGSSSALNSSSGGITVLGTITSGGILQLTGTIDGSYVFNGASGTLTSKVLLGNFYVSFSGSTYTITPLISLSNISNIVVGGGGGGGATACACFNGGGGGGGGQVLSSNTLGLTAGVTYTIGVGAGGLGGTAATGAKGSGTTSISGPGLTTISSASGFGGGSQNTTPLAGAAGGSGGGAGGTGGWNGTNNNIVNGSNGTTSSISGASVTYGSGGGGGSGYTNNGGVAGIGGTGAGNGGFCTSNSGSCNSNGTDGITFGSGGGGAYGGSTPSTGGSGVSGVVILSPKAQDLIINAGSGAASVKSASSLTTLKIISSSISSGQSSTGVISGSTALIFDGSTGGILTLSGANTYSGGTTIKAGTIVGTSAAANAFGTSTITLGDITGSANASVLIGRTGLTYTNAIVLATGTTGTLTLGNTGTAISTIFTGGVTGANNLTINANATTGTITFNIGALNNIGTVSNIGTGTGTTTINSIIGSNVTGVVENSTTSNLILAGNNSYAGNTTISSGTLAVSVTGNLGSTANAINLNGGTLSITGSTVFSSARVINVLANSTISNADSGGITFTGNVTGPTSITAATLTITGANATTFSTGVIADGSGAALALTQNTTGTTTLSGTNTYTGATTISAGTLKAGSTTAFGGSAGAITVTDGASLDLGGQTLANTNALTLNGVGVSAVGALTNSSGTTGTYAGAITLGSISSIGSTTGAITVTGAISAGVSDYGLVLVGNRAYTLSSTSNALRAIASGSSIGALTIVNTGDLAIGTVVAGTPYNGLSSSGTISIRTTGDLTISQNVATTSTSSTPETPALLLAAGYDQSAGTVTKNIKLSGTPTFTVGTGGIIDFYSGDSDGSTGLTAYVDAKTPKSYTYSASLSTQPATAGYNVIYRGAPPYIYLTIVDSQTGTYGTASGLSYWYSTSPTLYGSAYLPSSLSSFNAAQIFTAGQSTITLSSGGLTGTINISTALTASTNAATYSMTLNPGTLALTGSSVTFVAGAAKNFINSPKALDITISKVYDGSNTFTSTNSYALIGMANSDTAPTISSGSATLANANVTTTAATAFTSNSFALSNANYTLTGGSVSVSISQLASVTYTGATGGSWSDGANWTVTGGVATGARPTLGNVATVVIPVTTSVSYGDSMAGLVPTSAVAITNNGLVSFANTSAITMPAAISGDGAVTFAGSAAVTLSNTNTYTGATTINSGATLKLGSATTISNSSAVVINGTLDLAGYSETVGSIAGASTGLITSTASGTLVLTAGGDNSSTRFAGVIQNGSATTVAITKVGTGTLTLSGTNTNTGVSNINGGTISVNVDANLGAASSVAINAGSLLIDGSGTFSSAKNFTLNGAATISNANTTNASTFSGNFTNSANLLTVSGSGNTTISGVIGSGSGGLTKDGSGILTLSNTNTYTGATTINSGATLKLGSATTISNSSAVVINGTLDLAGYSETVGSIAGASTGLITSTASGTLVLTAGGDNSSTRFAGVIQNGSATTVAITKVGTGTLTLSGTNTNTGVSNINGGTISVNVDANLGAASSVAINAGSLLIDGSGTFSSAKNFTLNGAATISNANTTNASTFSGNFTNSANLLTVSGSGNTTISGVIGSGSGGLTKDGSGILTLSNTNTYTGVTTITAGTLALSGVGSVATSSSVSVTGTLDISAVSSGASITTLSGAGGVNIAGKTITITNGSSTYSGVMTGAAGALTVSGGTQIFSGANDYSGTTTVSGGTLRLSSSGTTGAAGNNLTISSVGTLAMVGANLVVNNLSLATGGAITTPSGLSTLTANGTSSIAGTITTSGNQSYVGAVTLTADTTIASGAGNIAFGSAINGTTANTESLTLNAGTSGLITVAGAIGSTTSLKNLTVSNSGGTTFSGAVNVGTEVILTNTANAQTIAFNAGLRAPALTTTAGAYNLKIVGGTSTITNALTLLNTGYVQFGATSNDTFIAVNGLTATVQLGGIKLAGTISSGGVLELGASNVAITLLAATTLDTTNVASSGTTTTTIYTSDTSWVVPVGVSAISATLAGGQGGGSGGGLGGQVQATNVAVSAGSTLYIYVGGQGNSSSGTASGGSNGGGSATSSNSNLGYTIDVGSGGGASDVRLDGTALSNRILVAGAGGGSSGGYHASAGGNGGGLVGSDGIAALSGAGAGLGSTQSGGGSGGSGNGGASTGESGSLGLGGSTGYGYWGGGGGGGGYFGGGAGGSDSSLTNYFSRGGGGGGGGGSSYANSLVATGVTYTSGSQSGAGFVSISYLSSGTKAPSAIRLAGAVNGAFALTTKSGSESTTTAAIGQSTAVASYSSTGAGANVIGGSITTTGAQTYTGSVTLNSDALLTSSANGAINLSDIAGAYGLTISNGSGAIALGAVGATPLSSLTLQGTGSNAINGNIVTSGAVDLKGTSRTTGFAADRTITTSSGNGNVTLGVVDSAFGLTIAAGAGTINTVAIGSTTPLAFVTFTGTGINTVGGNITSTGAIDLSSTRTSNFLVDQRVRAGGALNIGTVNLASSATLTLDAGAYNIAVASITGPASGLNANVTFTNSGLVTVSGAIATRIGTVWLNKTSGNVSFLGSLQVTQLKMDATAAYNLSITGASNSIASFSTTTPFETSGTLTIGDEASDLLTYSGGALALSAPSSISLGGTVITSALTGGSITLGDVNTAINLGAGLTINTSASNANITIASSTAISGAGKSLTLNAGTGTISIASALSGMGNLSFTANEINWSAAIAGTGTLILKPTTMTNVINVGITSDAGTSTLDITAAELALLGNTFTGITFGGNTQSGNISIPNAITFNNSVSFETSASTVLAGNLIATGSAGISITGALLLSGADRSITSDGGAITLASIDSTGSGAGGSATQTITSTGNWTVPTGVSSVTLYALGGGGGGSGDAAGGGGGGGASIATISVSAGQIASITVGAGGSGTTTGTAGSGVNTTISLAGITVTGGGGRGAIGSTGGAGGIGSGGTINLTGGAGSNFAGGSSVNGSSGASSGAYGSAGGGGGMKDGGSSSNFTLGGASGGGIAGAGGNGAPQYPTGSYGVNGSNYGGGGGGGGNYSGWGGNGAAGVATISYSAVSTAYYALTISTNSGVITTGTVGASQALSSLTINAGGSSKLGGNVTTTGMQTYSNALTLNSNAVLTTINSNVVFASTIDSYSTTPRNLTVSAGTGNITFTGAVGGSQGLGNISLTSTGNTTFSNTVAATSLLQNSTSGTTAINGGSINTAGGAQTYNNNVTVGADAALTASTASFNGRVAGAYGLAITGNAVFGSTITNVIDLSVSGTTSIAANITTSGTQAYTGAVTLTGSGATRTLQGSTITASSTIAGGANALTITGNAVFGGVITGVTNLAISGTTSIGANTTTTGTQTYTGAVVLTGTPITLTTTNSTVLFSSTVNSAANVGNTASAANALTVSTGSGNVTFTGVVGGATNGALGALIINTTGTGTISAALTAASITTNA</sequence>
<dbReference type="PANTHER" id="PTHR12338">
    <property type="entry name" value="AUTOTRANSPORTER"/>
    <property type="match status" value="1"/>
</dbReference>
<dbReference type="SMART" id="SM00710">
    <property type="entry name" value="PbH1"/>
    <property type="match status" value="20"/>
</dbReference>
<dbReference type="InterPro" id="IPR011050">
    <property type="entry name" value="Pectin_lyase_fold/virulence"/>
</dbReference>
<dbReference type="InterPro" id="IPR050909">
    <property type="entry name" value="Bact_Autotransporter_VF"/>
</dbReference>
<evidence type="ECO:0000259" key="4">
    <source>
        <dbReference type="SMART" id="SM00912"/>
    </source>
</evidence>
<evidence type="ECO:0000313" key="6">
    <source>
        <dbReference type="Proteomes" id="UP000229366"/>
    </source>
</evidence>
<comment type="caution">
    <text evidence="5">The sequence shown here is derived from an EMBL/GenBank/DDBJ whole genome shotgun (WGS) entry which is preliminary data.</text>
</comment>
<feature type="region of interest" description="Disordered" evidence="2">
    <location>
        <begin position="5121"/>
        <end position="5141"/>
    </location>
</feature>
<accession>A0A2M8VIJ8</accession>
<proteinExistence type="predicted"/>
<dbReference type="Gene3D" id="2.160.20.10">
    <property type="entry name" value="Single-stranded right-handed beta-helix, Pectin lyase-like"/>
    <property type="match status" value="2"/>
</dbReference>
<evidence type="ECO:0000256" key="1">
    <source>
        <dbReference type="ARBA" id="ARBA00022729"/>
    </source>
</evidence>
<feature type="chain" id="PRO_5014851004" evidence="3">
    <location>
        <begin position="16"/>
        <end position="6424"/>
    </location>
</feature>
<name>A0A2M8VIJ8_9BURK</name>
<evidence type="ECO:0000256" key="3">
    <source>
        <dbReference type="SAM" id="SignalP"/>
    </source>
</evidence>
<gene>
    <name evidence="5" type="ORF">B0G85_2008</name>
</gene>
<dbReference type="EMBL" id="PGTX01000007">
    <property type="protein sequence ID" value="PJI76626.1"/>
    <property type="molecule type" value="Genomic_DNA"/>
</dbReference>
<dbReference type="InterPro" id="IPR006626">
    <property type="entry name" value="PbH1"/>
</dbReference>
<dbReference type="PANTHER" id="PTHR12338:SF5">
    <property type="entry name" value="ANTIGEN 43-RELATED"/>
    <property type="match status" value="1"/>
</dbReference>
<feature type="domain" description="Filamentous haemagglutinin FhaB/tRNA nuclease CdiA-like TPS" evidence="4">
    <location>
        <begin position="19"/>
        <end position="135"/>
    </location>
</feature>
<dbReference type="InterPro" id="IPR012334">
    <property type="entry name" value="Pectin_lyas_fold"/>
</dbReference>
<dbReference type="InterPro" id="IPR013425">
    <property type="entry name" value="Autotrns_rpt"/>
</dbReference>
<feature type="region of interest" description="Disordered" evidence="2">
    <location>
        <begin position="633"/>
        <end position="652"/>
    </location>
</feature>
<keyword evidence="6" id="KW-1185">Reference proteome</keyword>
<reference evidence="5 6" key="1">
    <citation type="submission" date="2017-11" db="EMBL/GenBank/DDBJ databases">
        <title>Genomic Encyclopedia of Type Strains, Phase III (KMG-III): the genomes of soil and plant-associated and newly described type strains.</title>
        <authorList>
            <person name="Whitman W."/>
        </authorList>
    </citation>
    <scope>NUCLEOTIDE SEQUENCE [LARGE SCALE GENOMIC DNA]</scope>
    <source>
        <strain evidence="5 6">UB-Domo-W1</strain>
    </source>
</reference>
<dbReference type="SUPFAM" id="SSF51126">
    <property type="entry name" value="Pectin lyase-like"/>
    <property type="match status" value="3"/>
</dbReference>
<dbReference type="Proteomes" id="UP000229366">
    <property type="component" value="Unassembled WGS sequence"/>
</dbReference>
<protein>
    <submittedName>
        <fullName evidence="5">Autotransporter-like protein</fullName>
    </submittedName>
</protein>
<evidence type="ECO:0000313" key="5">
    <source>
        <dbReference type="EMBL" id="PJI76626.1"/>
    </source>
</evidence>
<keyword evidence="1 3" id="KW-0732">Signal</keyword>
<dbReference type="Pfam" id="PF12951">
    <property type="entry name" value="PATR"/>
    <property type="match status" value="13"/>
</dbReference>
<dbReference type="SMART" id="SM00912">
    <property type="entry name" value="Haemagg_act"/>
    <property type="match status" value="1"/>
</dbReference>
<organism evidence="5 6">
    <name type="scientific">Polynucleobacter brandtiae</name>
    <dbReference type="NCBI Taxonomy" id="1938816"/>
    <lineage>
        <taxon>Bacteria</taxon>
        <taxon>Pseudomonadati</taxon>
        <taxon>Pseudomonadota</taxon>
        <taxon>Betaproteobacteria</taxon>
        <taxon>Burkholderiales</taxon>
        <taxon>Burkholderiaceae</taxon>
        <taxon>Polynucleobacter</taxon>
    </lineage>
</organism>
<evidence type="ECO:0000256" key="2">
    <source>
        <dbReference type="SAM" id="MobiDB-lite"/>
    </source>
</evidence>
<dbReference type="InterPro" id="IPR008638">
    <property type="entry name" value="FhaB/CdiA-like_TPS"/>
</dbReference>
<feature type="signal peptide" evidence="3">
    <location>
        <begin position="1"/>
        <end position="15"/>
    </location>
</feature>
<dbReference type="NCBIfam" id="TIGR02601">
    <property type="entry name" value="autotrns_rpt"/>
    <property type="match status" value="11"/>
</dbReference>
<feature type="non-terminal residue" evidence="5">
    <location>
        <position position="6424"/>
    </location>
</feature>